<evidence type="ECO:0000313" key="3">
    <source>
        <dbReference type="Proteomes" id="UP001198901"/>
    </source>
</evidence>
<feature type="transmembrane region" description="Helical" evidence="1">
    <location>
        <begin position="169"/>
        <end position="191"/>
    </location>
</feature>
<feature type="transmembrane region" description="Helical" evidence="1">
    <location>
        <begin position="197"/>
        <end position="218"/>
    </location>
</feature>
<evidence type="ECO:0000256" key="1">
    <source>
        <dbReference type="SAM" id="Phobius"/>
    </source>
</evidence>
<organism evidence="2 3">
    <name type="scientific">Winogradskyella alexanderae</name>
    <dbReference type="NCBI Taxonomy" id="2877123"/>
    <lineage>
        <taxon>Bacteria</taxon>
        <taxon>Pseudomonadati</taxon>
        <taxon>Bacteroidota</taxon>
        <taxon>Flavobacteriia</taxon>
        <taxon>Flavobacteriales</taxon>
        <taxon>Flavobacteriaceae</taxon>
        <taxon>Winogradskyella</taxon>
    </lineage>
</organism>
<feature type="transmembrane region" description="Helical" evidence="1">
    <location>
        <begin position="90"/>
        <end position="113"/>
    </location>
</feature>
<proteinExistence type="predicted"/>
<evidence type="ECO:0000313" key="2">
    <source>
        <dbReference type="EMBL" id="MCA0131747.1"/>
    </source>
</evidence>
<keyword evidence="3" id="KW-1185">Reference proteome</keyword>
<dbReference type="Pfam" id="PF14329">
    <property type="entry name" value="DUF4386"/>
    <property type="match status" value="1"/>
</dbReference>
<dbReference type="EMBL" id="JAIUJR010000002">
    <property type="protein sequence ID" value="MCA0131747.1"/>
    <property type="molecule type" value="Genomic_DNA"/>
</dbReference>
<keyword evidence="1" id="KW-0812">Transmembrane</keyword>
<feature type="transmembrane region" description="Helical" evidence="1">
    <location>
        <begin position="133"/>
        <end position="157"/>
    </location>
</feature>
<feature type="transmembrane region" description="Helical" evidence="1">
    <location>
        <begin position="20"/>
        <end position="41"/>
    </location>
</feature>
<protein>
    <submittedName>
        <fullName evidence="2">DUF4386 domain-containing protein</fullName>
    </submittedName>
</protein>
<reference evidence="3" key="1">
    <citation type="submission" date="2023-07" db="EMBL/GenBank/DDBJ databases">
        <authorList>
            <person name="Yue Y."/>
        </authorList>
    </citation>
    <scope>NUCLEOTIDE SEQUENCE [LARGE SCALE GENOMIC DNA]</scope>
    <source>
        <strain evidence="3">D23</strain>
    </source>
</reference>
<comment type="caution">
    <text evidence="2">The sequence shown here is derived from an EMBL/GenBank/DDBJ whole genome shotgun (WGS) entry which is preliminary data.</text>
</comment>
<dbReference type="Proteomes" id="UP001198901">
    <property type="component" value="Unassembled WGS sequence"/>
</dbReference>
<sequence>MSTTNIKISEIQKQTKIVGFTYLTTTLIGFINIFFVKIGLHKPETLLASEFQFRMSIVLDITMYALVMWMAVALYILTKSINKNRATLGFIFRVAEVVMGFVMLLLYAAPLIILRKEEKYRFTNDTLHSLASVFFDVYGMGSNLHLILMSIGAFIFIKLLQSASYVPKWLSYWGLFTYTTIFIGFTSQILFPVISKQLMVLMAPGALFELVFGIWLLINGVNLKCLKSQTTV</sequence>
<dbReference type="InterPro" id="IPR025495">
    <property type="entry name" value="DUF4386"/>
</dbReference>
<feature type="transmembrane region" description="Helical" evidence="1">
    <location>
        <begin position="61"/>
        <end position="78"/>
    </location>
</feature>
<gene>
    <name evidence="2" type="ORF">LBU54_04065</name>
</gene>
<accession>A0ABS7XP05</accession>
<keyword evidence="1" id="KW-0472">Membrane</keyword>
<name>A0ABS7XP05_9FLAO</name>
<dbReference type="RefSeq" id="WP_224526256.1">
    <property type="nucleotide sequence ID" value="NZ_JAIUJR010000002.1"/>
</dbReference>
<keyword evidence="1" id="KW-1133">Transmembrane helix</keyword>